<keyword evidence="2 7" id="KW-0396">Initiation factor</keyword>
<dbReference type="Gene3D" id="3.40.50.300">
    <property type="entry name" value="P-loop containing nucleotide triphosphate hydrolases"/>
    <property type="match status" value="1"/>
</dbReference>
<dbReference type="PANTHER" id="PTHR43381">
    <property type="entry name" value="TRANSLATION INITIATION FACTOR IF-2-RELATED"/>
    <property type="match status" value="1"/>
</dbReference>
<evidence type="ECO:0000256" key="1">
    <source>
        <dbReference type="ARBA" id="ARBA00007733"/>
    </source>
</evidence>
<evidence type="ECO:0000313" key="7">
    <source>
        <dbReference type="EMBL" id="EJW89770.1"/>
    </source>
</evidence>
<keyword evidence="3" id="KW-0547">Nucleotide-binding</keyword>
<evidence type="ECO:0000256" key="5">
    <source>
        <dbReference type="ARBA" id="ARBA00023134"/>
    </source>
</evidence>
<dbReference type="GO" id="GO:0003924">
    <property type="term" value="F:GTPase activity"/>
    <property type="evidence" value="ECO:0007669"/>
    <property type="project" value="InterPro"/>
</dbReference>
<dbReference type="GO" id="GO:0003743">
    <property type="term" value="F:translation initiation factor activity"/>
    <property type="evidence" value="ECO:0007669"/>
    <property type="project" value="UniProtKB-KW"/>
</dbReference>
<dbReference type="InterPro" id="IPR027417">
    <property type="entry name" value="P-loop_NTPase"/>
</dbReference>
<gene>
    <name evidence="7" type="ORF">EVA_22123</name>
</gene>
<dbReference type="PANTHER" id="PTHR43381:SF5">
    <property type="entry name" value="TR-TYPE G DOMAIN-CONTAINING PROTEIN"/>
    <property type="match status" value="1"/>
</dbReference>
<dbReference type="InterPro" id="IPR005225">
    <property type="entry name" value="Small_GTP-bd"/>
</dbReference>
<keyword evidence="4" id="KW-0648">Protein biosynthesis</keyword>
<dbReference type="NCBIfam" id="TIGR00231">
    <property type="entry name" value="small_GTP"/>
    <property type="match status" value="1"/>
</dbReference>
<keyword evidence="5" id="KW-0342">GTP-binding</keyword>
<organism evidence="7">
    <name type="scientific">gut metagenome</name>
    <dbReference type="NCBI Taxonomy" id="749906"/>
    <lineage>
        <taxon>unclassified sequences</taxon>
        <taxon>metagenomes</taxon>
        <taxon>organismal metagenomes</taxon>
    </lineage>
</organism>
<dbReference type="GO" id="GO:0005525">
    <property type="term" value="F:GTP binding"/>
    <property type="evidence" value="ECO:0007669"/>
    <property type="project" value="UniProtKB-KW"/>
</dbReference>
<sequence length="85" mass="9050">DLKPRPPVVTVMGHVDHGKTSLLDAIRHTNVWSGEAGGITQHIGASEVEINGRQITFVDTPGHEAFTAMRARGAKITDVVVLVVA</sequence>
<evidence type="ECO:0000256" key="3">
    <source>
        <dbReference type="ARBA" id="ARBA00022741"/>
    </source>
</evidence>
<reference evidence="7" key="1">
    <citation type="journal article" date="2012" name="PLoS ONE">
        <title>Gene sets for utilization of primary and secondary nutrition supplies in the distal gut of endangered iberian lynx.</title>
        <authorList>
            <person name="Alcaide M."/>
            <person name="Messina E."/>
            <person name="Richter M."/>
            <person name="Bargiela R."/>
            <person name="Peplies J."/>
            <person name="Huws S.A."/>
            <person name="Newbold C.J."/>
            <person name="Golyshin P.N."/>
            <person name="Simon M.A."/>
            <person name="Lopez G."/>
            <person name="Yakimov M.M."/>
            <person name="Ferrer M."/>
        </authorList>
    </citation>
    <scope>NUCLEOTIDE SEQUENCE</scope>
</reference>
<dbReference type="EMBL" id="AMCI01009266">
    <property type="protein sequence ID" value="EJW89770.1"/>
    <property type="molecule type" value="Genomic_DNA"/>
</dbReference>
<accession>J9BQB1</accession>
<dbReference type="GO" id="GO:0005829">
    <property type="term" value="C:cytosol"/>
    <property type="evidence" value="ECO:0007669"/>
    <property type="project" value="TreeGrafter"/>
</dbReference>
<feature type="non-terminal residue" evidence="7">
    <location>
        <position position="85"/>
    </location>
</feature>
<feature type="non-terminal residue" evidence="7">
    <location>
        <position position="1"/>
    </location>
</feature>
<feature type="domain" description="Tr-type G" evidence="6">
    <location>
        <begin position="4"/>
        <end position="85"/>
    </location>
</feature>
<evidence type="ECO:0000256" key="4">
    <source>
        <dbReference type="ARBA" id="ARBA00022917"/>
    </source>
</evidence>
<dbReference type="InterPro" id="IPR000795">
    <property type="entry name" value="T_Tr_GTP-bd_dom"/>
</dbReference>
<comment type="caution">
    <text evidence="7">The sequence shown here is derived from an EMBL/GenBank/DDBJ whole genome shotgun (WGS) entry which is preliminary data.</text>
</comment>
<evidence type="ECO:0000259" key="6">
    <source>
        <dbReference type="PROSITE" id="PS51722"/>
    </source>
</evidence>
<dbReference type="PROSITE" id="PS51722">
    <property type="entry name" value="G_TR_2"/>
    <property type="match status" value="1"/>
</dbReference>
<dbReference type="SUPFAM" id="SSF52540">
    <property type="entry name" value="P-loop containing nucleoside triphosphate hydrolases"/>
    <property type="match status" value="1"/>
</dbReference>
<comment type="similarity">
    <text evidence="1">Belongs to the TRAFAC class translation factor GTPase superfamily. Classic translation factor GTPase family. IF-2 subfamily.</text>
</comment>
<dbReference type="Pfam" id="PF00009">
    <property type="entry name" value="GTP_EFTU"/>
    <property type="match status" value="1"/>
</dbReference>
<dbReference type="AlphaFoldDB" id="J9BQB1"/>
<protein>
    <submittedName>
        <fullName evidence="7">Translation initiation factor IF-2</fullName>
    </submittedName>
</protein>
<proteinExistence type="inferred from homology"/>
<name>J9BQB1_9ZZZZ</name>
<evidence type="ECO:0000256" key="2">
    <source>
        <dbReference type="ARBA" id="ARBA00022540"/>
    </source>
</evidence>
<dbReference type="InterPro" id="IPR015760">
    <property type="entry name" value="TIF_IF2"/>
</dbReference>